<evidence type="ECO:0000313" key="1">
    <source>
        <dbReference type="EMBL" id="KAF9594443.1"/>
    </source>
</evidence>
<dbReference type="EMBL" id="JADFTS010000008">
    <property type="protein sequence ID" value="KAF9594443.1"/>
    <property type="molecule type" value="Genomic_DNA"/>
</dbReference>
<accession>A0A835LGA3</accession>
<proteinExistence type="predicted"/>
<organism evidence="1 2">
    <name type="scientific">Coptis chinensis</name>
    <dbReference type="NCBI Taxonomy" id="261450"/>
    <lineage>
        <taxon>Eukaryota</taxon>
        <taxon>Viridiplantae</taxon>
        <taxon>Streptophyta</taxon>
        <taxon>Embryophyta</taxon>
        <taxon>Tracheophyta</taxon>
        <taxon>Spermatophyta</taxon>
        <taxon>Magnoliopsida</taxon>
        <taxon>Ranunculales</taxon>
        <taxon>Ranunculaceae</taxon>
        <taxon>Coptidoideae</taxon>
        <taxon>Coptis</taxon>
    </lineage>
</organism>
<comment type="caution">
    <text evidence="1">The sequence shown here is derived from an EMBL/GenBank/DDBJ whole genome shotgun (WGS) entry which is preliminary data.</text>
</comment>
<protein>
    <submittedName>
        <fullName evidence="1">Uncharacterized protein</fullName>
    </submittedName>
</protein>
<dbReference type="Proteomes" id="UP000631114">
    <property type="component" value="Unassembled WGS sequence"/>
</dbReference>
<gene>
    <name evidence="1" type="ORF">IFM89_031045</name>
</gene>
<dbReference type="AlphaFoldDB" id="A0A835LGA3"/>
<sequence>MSIGDKKVSCRVLMYLLPELFILKCQILNSLLRVFPGGRYLWGNSEEEHHYHLVNWSYVCTPMEDCDCGERKFRHGSTPMDWKIRSVFALCCCGVLEIIKEVDDFMKNRSYKAVDWDRVRHVYSDWEIDDFATLWPWSAPLSWVLGVTILWQIWLETWRVICDILRRRILVYQKGYWSSKLCYCFGVNCGRSMRNAVSKFYIVFSVRVGMRSESVFRRTVSQSVTIQTFSLQHGEGLFMKTMLPIPQIGIITGKVFGFSWSWRSSSNIPGEKCTFAILSFWNVDMEALKNTNMNKLEDLKIKLVKFSWAILHSVRPFDILPTTPKFQGKMFGFINNDHLPLSSTSYSSSESLKSTCSSSPDSASITSTPSKPYTVVPPSLPSYVEDIVVMLDL</sequence>
<evidence type="ECO:0000313" key="2">
    <source>
        <dbReference type="Proteomes" id="UP000631114"/>
    </source>
</evidence>
<keyword evidence="2" id="KW-1185">Reference proteome</keyword>
<name>A0A835LGA3_9MAGN</name>
<reference evidence="1 2" key="1">
    <citation type="submission" date="2020-10" db="EMBL/GenBank/DDBJ databases">
        <title>The Coptis chinensis genome and diversification of protoberbering-type alkaloids.</title>
        <authorList>
            <person name="Wang B."/>
            <person name="Shu S."/>
            <person name="Song C."/>
            <person name="Liu Y."/>
        </authorList>
    </citation>
    <scope>NUCLEOTIDE SEQUENCE [LARGE SCALE GENOMIC DNA]</scope>
    <source>
        <strain evidence="1">HL-2020</strain>
        <tissue evidence="1">Leaf</tissue>
    </source>
</reference>